<organism evidence="1 2">
    <name type="scientific">Mycobacterium tuberculosis</name>
    <dbReference type="NCBI Taxonomy" id="1773"/>
    <lineage>
        <taxon>Bacteria</taxon>
        <taxon>Bacillati</taxon>
        <taxon>Actinomycetota</taxon>
        <taxon>Actinomycetes</taxon>
        <taxon>Mycobacteriales</taxon>
        <taxon>Mycobacteriaceae</taxon>
        <taxon>Mycobacterium</taxon>
        <taxon>Mycobacterium tuberculosis complex</taxon>
    </lineage>
</organism>
<proteinExistence type="predicted"/>
<dbReference type="AlphaFoldDB" id="A0A655DXD9"/>
<name>A0A655DXD9_MYCTX</name>
<dbReference type="Proteomes" id="UP000039217">
    <property type="component" value="Unassembled WGS sequence"/>
</dbReference>
<gene>
    <name evidence="1" type="ORF">ERS007661_01358</name>
</gene>
<protein>
    <submittedName>
        <fullName evidence="1">Uncharacterized protein</fullName>
    </submittedName>
</protein>
<evidence type="ECO:0000313" key="2">
    <source>
        <dbReference type="Proteomes" id="UP000039217"/>
    </source>
</evidence>
<accession>A0A655DXD9</accession>
<sequence>MVSVSPMIWCAEGALAISLALRVLSWMAARRLAGSSIWVASDAVIELTWFPTSAFVSSLRVETGICAINGLAGSSSRFCRYCRAAPATSAKTTSLSLTPNASLTALALASSTRVPVTRRCGDTGALNRVLGASKYRAGLPATPNAAIC</sequence>
<dbReference type="EMBL" id="CQQC01000368">
    <property type="protein sequence ID" value="CNU91395.1"/>
    <property type="molecule type" value="Genomic_DNA"/>
</dbReference>
<reference evidence="1 2" key="1">
    <citation type="submission" date="2015-03" db="EMBL/GenBank/DDBJ databases">
        <authorList>
            <consortium name="Pathogen Informatics"/>
        </authorList>
    </citation>
    <scope>NUCLEOTIDE SEQUENCE [LARGE SCALE GENOMIC DNA]</scope>
    <source>
        <strain evidence="1 2">D00501624</strain>
    </source>
</reference>
<evidence type="ECO:0000313" key="1">
    <source>
        <dbReference type="EMBL" id="CNU91395.1"/>
    </source>
</evidence>